<name>A0A8H3J881_9LECA</name>
<proteinExistence type="predicted"/>
<protein>
    <submittedName>
        <fullName evidence="1">Uncharacterized protein</fullName>
    </submittedName>
</protein>
<gene>
    <name evidence="1" type="ORF">ALECFALPRED_009628</name>
</gene>
<evidence type="ECO:0000313" key="2">
    <source>
        <dbReference type="Proteomes" id="UP000664203"/>
    </source>
</evidence>
<keyword evidence="2" id="KW-1185">Reference proteome</keyword>
<accession>A0A8H3J881</accession>
<comment type="caution">
    <text evidence="1">The sequence shown here is derived from an EMBL/GenBank/DDBJ whole genome shotgun (WGS) entry which is preliminary data.</text>
</comment>
<evidence type="ECO:0000313" key="1">
    <source>
        <dbReference type="EMBL" id="CAF9942248.1"/>
    </source>
</evidence>
<dbReference type="Proteomes" id="UP000664203">
    <property type="component" value="Unassembled WGS sequence"/>
</dbReference>
<dbReference type="AlphaFoldDB" id="A0A8H3J881"/>
<organism evidence="1 2">
    <name type="scientific">Alectoria fallacina</name>
    <dbReference type="NCBI Taxonomy" id="1903189"/>
    <lineage>
        <taxon>Eukaryota</taxon>
        <taxon>Fungi</taxon>
        <taxon>Dikarya</taxon>
        <taxon>Ascomycota</taxon>
        <taxon>Pezizomycotina</taxon>
        <taxon>Lecanoromycetes</taxon>
        <taxon>OSLEUM clade</taxon>
        <taxon>Lecanoromycetidae</taxon>
        <taxon>Lecanorales</taxon>
        <taxon>Lecanorineae</taxon>
        <taxon>Parmeliaceae</taxon>
        <taxon>Alectoria</taxon>
    </lineage>
</organism>
<dbReference type="EMBL" id="CAJPDR010000731">
    <property type="protein sequence ID" value="CAF9942248.1"/>
    <property type="molecule type" value="Genomic_DNA"/>
</dbReference>
<sequence length="138" mass="15145">MRPYAPISQKNYERLTYPARRNRPTHALIRITMHFADFVVGAAVALPALCLAAPIKAISNNLNQRVESMSSDGPLDVGFVVKRGSDPTREDVVEIRGVSVTPDEMLAAPLERMIKRESDTDEVSDEVLDGSVILGNVI</sequence>
<reference evidence="1" key="1">
    <citation type="submission" date="2021-03" db="EMBL/GenBank/DDBJ databases">
        <authorList>
            <person name="Tagirdzhanova G."/>
        </authorList>
    </citation>
    <scope>NUCLEOTIDE SEQUENCE</scope>
</reference>